<proteinExistence type="predicted"/>
<feature type="domain" description="DUF112" evidence="2">
    <location>
        <begin position="19"/>
        <end position="440"/>
    </location>
</feature>
<dbReference type="PANTHER" id="PTHR35342:SF5">
    <property type="entry name" value="TRICARBOXYLIC TRANSPORT PROTEIN"/>
    <property type="match status" value="1"/>
</dbReference>
<feature type="transmembrane region" description="Helical" evidence="1">
    <location>
        <begin position="143"/>
        <end position="161"/>
    </location>
</feature>
<feature type="transmembrane region" description="Helical" evidence="1">
    <location>
        <begin position="69"/>
        <end position="91"/>
    </location>
</feature>
<feature type="transmembrane region" description="Helical" evidence="1">
    <location>
        <begin position="168"/>
        <end position="187"/>
    </location>
</feature>
<dbReference type="EMBL" id="VYQE01000003">
    <property type="protein sequence ID" value="KAA9008132.1"/>
    <property type="molecule type" value="Genomic_DNA"/>
</dbReference>
<feature type="transmembrane region" description="Helical" evidence="1">
    <location>
        <begin position="193"/>
        <end position="214"/>
    </location>
</feature>
<evidence type="ECO:0000313" key="4">
    <source>
        <dbReference type="Proteomes" id="UP000326554"/>
    </source>
</evidence>
<evidence type="ECO:0000256" key="1">
    <source>
        <dbReference type="SAM" id="Phobius"/>
    </source>
</evidence>
<feature type="transmembrane region" description="Helical" evidence="1">
    <location>
        <begin position="472"/>
        <end position="491"/>
    </location>
</feature>
<feature type="transmembrane region" description="Helical" evidence="1">
    <location>
        <begin position="41"/>
        <end position="63"/>
    </location>
</feature>
<dbReference type="AlphaFoldDB" id="A0A5J5GKX9"/>
<feature type="transmembrane region" description="Helical" evidence="1">
    <location>
        <begin position="12"/>
        <end position="34"/>
    </location>
</feature>
<dbReference type="RefSeq" id="WP_150445416.1">
    <property type="nucleotide sequence ID" value="NZ_VYQE01000003.1"/>
</dbReference>
<gene>
    <name evidence="3" type="ORF">F3S47_11575</name>
</gene>
<organism evidence="3 4">
    <name type="scientific">Histidinibacterium aquaticum</name>
    <dbReference type="NCBI Taxonomy" id="2613962"/>
    <lineage>
        <taxon>Bacteria</taxon>
        <taxon>Pseudomonadati</taxon>
        <taxon>Pseudomonadota</taxon>
        <taxon>Alphaproteobacteria</taxon>
        <taxon>Rhodobacterales</taxon>
        <taxon>Paracoccaceae</taxon>
        <taxon>Histidinibacterium</taxon>
    </lineage>
</organism>
<feature type="transmembrane region" description="Helical" evidence="1">
    <location>
        <begin position="112"/>
        <end position="137"/>
    </location>
</feature>
<dbReference type="InterPro" id="IPR002823">
    <property type="entry name" value="DUF112_TM"/>
</dbReference>
<feature type="transmembrane region" description="Helical" evidence="1">
    <location>
        <begin position="386"/>
        <end position="405"/>
    </location>
</feature>
<dbReference type="Pfam" id="PF01970">
    <property type="entry name" value="TctA"/>
    <property type="match status" value="1"/>
</dbReference>
<feature type="transmembrane region" description="Helical" evidence="1">
    <location>
        <begin position="356"/>
        <end position="379"/>
    </location>
</feature>
<evidence type="ECO:0000313" key="3">
    <source>
        <dbReference type="EMBL" id="KAA9008132.1"/>
    </source>
</evidence>
<comment type="caution">
    <text evidence="3">The sequence shown here is derived from an EMBL/GenBank/DDBJ whole genome shotgun (WGS) entry which is preliminary data.</text>
</comment>
<keyword evidence="1" id="KW-1133">Transmembrane helix</keyword>
<keyword evidence="1" id="KW-0812">Transmembrane</keyword>
<dbReference type="PANTHER" id="PTHR35342">
    <property type="entry name" value="TRICARBOXYLIC TRANSPORT PROTEIN"/>
    <property type="match status" value="1"/>
</dbReference>
<keyword evidence="1" id="KW-0472">Membrane</keyword>
<name>A0A5J5GKX9_9RHOB</name>
<accession>A0A5J5GKX9</accession>
<reference evidence="3 4" key="1">
    <citation type="submission" date="2019-09" db="EMBL/GenBank/DDBJ databases">
        <authorList>
            <person name="Park J.-S."/>
            <person name="Choi H.-J."/>
        </authorList>
    </citation>
    <scope>NUCLEOTIDE SEQUENCE [LARGE SCALE GENOMIC DNA]</scope>
    <source>
        <strain evidence="3 4">176SS1-4</strain>
    </source>
</reference>
<protein>
    <submittedName>
        <fullName evidence="3">C4-dicarboxylate ABC transporter permease</fullName>
    </submittedName>
</protein>
<dbReference type="Proteomes" id="UP000326554">
    <property type="component" value="Unassembled WGS sequence"/>
</dbReference>
<keyword evidence="4" id="KW-1185">Reference proteome</keyword>
<sequence>MLADLASGFQLILDPVVIGVALIGLLAGLFVGALPGLTATMAVAVLAPFTFIMEPLIGLPFLLGVYKGAIYAGSIPAILINTPGTAAAAATAADGNAMARSGRAREALEISLFASVIADFLATIVLVLVAAPLAAVAIKVGSAEFTLLYALALTMVAAVSGDDMLKGLIAAALGVMIALVGLDPMSGAQRYTFGLPVLLGGISLIPLLIGMFALSEIMLRAEDDLRTPQRSPKMPGDARETGVSLRGFRGLLPTILRSTGIGTSLGSLPGLGAEISCWVSYGLARRASATPERFGKGAPEGVAAAEAGNNAVCPAALIPMTVFGIPGDTITAVLLGAFMAQGLTPGPLLFSRDAETVYALFAFLFVSNVLLLGVGIFAIRYLQHIVLIPANLLYPVVAAFCFAGAYAVNNAAFDLVIMLAGGIAGYAMRKTGMPIPPLVIGMLLAPGLENSLRQALTVSRGSFDIFVTRPGALALLTVLCLLIALFIWRGLQRIHQAPSKGKTS</sequence>
<evidence type="ECO:0000259" key="2">
    <source>
        <dbReference type="Pfam" id="PF01970"/>
    </source>
</evidence>